<evidence type="ECO:0000313" key="5">
    <source>
        <dbReference type="Proteomes" id="UP000824001"/>
    </source>
</evidence>
<organism evidence="4 5">
    <name type="scientific">Candidatus Scatomorpha merdipullorum</name>
    <dbReference type="NCBI Taxonomy" id="2840927"/>
    <lineage>
        <taxon>Bacteria</taxon>
        <taxon>Bacillati</taxon>
        <taxon>Bacillota</taxon>
        <taxon>Clostridia</taxon>
        <taxon>Eubacteriales</taxon>
        <taxon>Candidatus Scatomorpha</taxon>
    </lineage>
</organism>
<protein>
    <recommendedName>
        <fullName evidence="2">Anti-sigma-W factor RsiW</fullName>
    </recommendedName>
</protein>
<dbReference type="Gene3D" id="1.10.10.1320">
    <property type="entry name" value="Anti-sigma factor, zinc-finger domain"/>
    <property type="match status" value="1"/>
</dbReference>
<dbReference type="EMBL" id="DVJK01000229">
    <property type="protein sequence ID" value="HIS67512.1"/>
    <property type="molecule type" value="Genomic_DNA"/>
</dbReference>
<evidence type="ECO:0000256" key="2">
    <source>
        <dbReference type="ARBA" id="ARBA00024438"/>
    </source>
</evidence>
<dbReference type="Pfam" id="PF13490">
    <property type="entry name" value="zf-HC2"/>
    <property type="match status" value="1"/>
</dbReference>
<sequence length="269" mass="27962">MSQCEIYAGLAGLYLDGELGRAEEAELFAHLEQCESCRNYFELMKAVSGELSEQRAPEGFAKSVMDAVGAAASENKRTEARRKRRVLSGISKGAAAKYAALAACLAVVIAAGVKLASPSDGAKPESVAAGFECAGAEYAYPAANGEAEEAAPGSIENRDIAEADESAPPASSNYGYKGVESVTVTSGNTVTHTDDADEIAALADILRSGAAKPEAVPEGEADYLVEIDGAEGRRELLVYAVDGELICEADNGRVWLAEGSEAELEDTLG</sequence>
<dbReference type="InterPro" id="IPR027383">
    <property type="entry name" value="Znf_put"/>
</dbReference>
<evidence type="ECO:0000259" key="3">
    <source>
        <dbReference type="Pfam" id="PF13490"/>
    </source>
</evidence>
<feature type="domain" description="Putative zinc-finger" evidence="3">
    <location>
        <begin position="4"/>
        <end position="38"/>
    </location>
</feature>
<accession>A0A9D1FED4</accession>
<gene>
    <name evidence="4" type="ORF">IAC18_08095</name>
</gene>
<comment type="caution">
    <text evidence="4">The sequence shown here is derived from an EMBL/GenBank/DDBJ whole genome shotgun (WGS) entry which is preliminary data.</text>
</comment>
<comment type="similarity">
    <text evidence="1">Belongs to the zinc-associated anti-sigma factor (ZAS) superfamily. Anti-sigma-W factor family.</text>
</comment>
<dbReference type="InterPro" id="IPR041916">
    <property type="entry name" value="Anti_sigma_zinc_sf"/>
</dbReference>
<name>A0A9D1FED4_9FIRM</name>
<reference evidence="4" key="2">
    <citation type="journal article" date="2021" name="PeerJ">
        <title>Extensive microbial diversity within the chicken gut microbiome revealed by metagenomics and culture.</title>
        <authorList>
            <person name="Gilroy R."/>
            <person name="Ravi A."/>
            <person name="Getino M."/>
            <person name="Pursley I."/>
            <person name="Horton D.L."/>
            <person name="Alikhan N.F."/>
            <person name="Baker D."/>
            <person name="Gharbi K."/>
            <person name="Hall N."/>
            <person name="Watson M."/>
            <person name="Adriaenssens E.M."/>
            <person name="Foster-Nyarko E."/>
            <person name="Jarju S."/>
            <person name="Secka A."/>
            <person name="Antonio M."/>
            <person name="Oren A."/>
            <person name="Chaudhuri R.R."/>
            <person name="La Ragione R."/>
            <person name="Hildebrand F."/>
            <person name="Pallen M.J."/>
        </authorList>
    </citation>
    <scope>NUCLEOTIDE SEQUENCE</scope>
    <source>
        <strain evidence="4">ChiHjej10B9-9673</strain>
    </source>
</reference>
<reference evidence="4" key="1">
    <citation type="submission" date="2020-10" db="EMBL/GenBank/DDBJ databases">
        <authorList>
            <person name="Gilroy R."/>
        </authorList>
    </citation>
    <scope>NUCLEOTIDE SEQUENCE</scope>
    <source>
        <strain evidence="4">ChiHjej10B9-9673</strain>
    </source>
</reference>
<proteinExistence type="inferred from homology"/>
<dbReference type="AlphaFoldDB" id="A0A9D1FED4"/>
<evidence type="ECO:0000256" key="1">
    <source>
        <dbReference type="ARBA" id="ARBA00024353"/>
    </source>
</evidence>
<evidence type="ECO:0000313" key="4">
    <source>
        <dbReference type="EMBL" id="HIS67512.1"/>
    </source>
</evidence>
<dbReference type="Proteomes" id="UP000824001">
    <property type="component" value="Unassembled WGS sequence"/>
</dbReference>